<evidence type="ECO:0000313" key="2">
    <source>
        <dbReference type="Proteomes" id="UP000001426"/>
    </source>
</evidence>
<dbReference type="KEGG" id="rpa:TX73_012665"/>
<accession>A0AAF0BQK3</accession>
<sequence length="387" mass="44408">MVPPLRWWQLIRHQDNSLQNARARRGHFLFQPPTVGSRSPHFKTWILLMDTQPENTPSSRRSSLTFEVGERLRQTAFLDEMLPARTCFQNSPYRVDPSEKAQLLAPMIRSTAAQYFCKYKISWHRHANHALSSQQCCLNFLMPLAEQPDRLSQLIGHALDIRPPNMMPVEDGPDGRPWYVGFEWNGGGHDYLNESKNGKPLQRGANSTSADAVVRFCTDQGPEFLLIEWKYTEKYGAPIPKSGNSERCRRYAGIAFNPKGPLKTNPDLNLTDFFYEPFYQLLRQQMLAHQMQLAQHDGARRVRVLHISPAGNHALHRVTSPPLRELGCGTDAFDLFRSLLVRPNDFVDRTIEELFLPTLREAGEDDPWASYLTRRYRFLSDVASNAS</sequence>
<dbReference type="Pfam" id="PF22558">
    <property type="entry name" value="REase-ARP"/>
    <property type="match status" value="1"/>
</dbReference>
<dbReference type="Proteomes" id="UP000001426">
    <property type="component" value="Chromosome"/>
</dbReference>
<gene>
    <name evidence="1" type="ORF">TX73_012665</name>
</gene>
<evidence type="ECO:0000313" key="1">
    <source>
        <dbReference type="EMBL" id="WCL92608.1"/>
    </source>
</evidence>
<organism evidence="1 2">
    <name type="scientific">Rhodopseudomonas palustris (strain ATCC BAA-98 / CGA009)</name>
    <dbReference type="NCBI Taxonomy" id="258594"/>
    <lineage>
        <taxon>Bacteria</taxon>
        <taxon>Pseudomonadati</taxon>
        <taxon>Pseudomonadota</taxon>
        <taxon>Alphaproteobacteria</taxon>
        <taxon>Hyphomicrobiales</taxon>
        <taxon>Nitrobacteraceae</taxon>
        <taxon>Rhodopseudomonas</taxon>
    </lineage>
</organism>
<dbReference type="AlphaFoldDB" id="A0AAF0BQK3"/>
<proteinExistence type="predicted"/>
<dbReference type="RefSeq" id="WP_234803394.1">
    <property type="nucleotide sequence ID" value="NZ_CP116810.1"/>
</dbReference>
<dbReference type="EMBL" id="CP116810">
    <property type="protein sequence ID" value="WCL92608.1"/>
    <property type="molecule type" value="Genomic_DNA"/>
</dbReference>
<dbReference type="InterPro" id="IPR054333">
    <property type="entry name" value="REase-ARP-assoc"/>
</dbReference>
<dbReference type="GeneID" id="66893512"/>
<name>A0AAF0BQK3_RHOPA</name>
<reference evidence="1 2" key="1">
    <citation type="journal article" date="2004" name="Nat. Biotechnol.">
        <title>Complete genome sequence of the metabolically versatile photosynthetic bacterium Rhodopseudomonas palustris.</title>
        <authorList>
            <person name="Larimer F.W."/>
            <person name="Chain P."/>
            <person name="Hauser L."/>
            <person name="Lamerdin J."/>
            <person name="Malfatti S."/>
            <person name="Do L."/>
            <person name="Land M.L."/>
            <person name="Pelletier D.A."/>
            <person name="Beatty J.T."/>
            <person name="Lang A.S."/>
            <person name="Tabita F.R."/>
            <person name="Gibson J.L."/>
            <person name="Hanson T.E."/>
            <person name="Bobst C."/>
            <person name="Torres J.L."/>
            <person name="Peres C."/>
            <person name="Harrison F.H."/>
            <person name="Gibson J."/>
            <person name="Harwood C.S."/>
        </authorList>
    </citation>
    <scope>NUCLEOTIDE SEQUENCE [LARGE SCALE GENOMIC DNA]</scope>
    <source>
        <strain evidence="2">ATCC BAA-98 / CGA009</strain>
    </source>
</reference>
<evidence type="ECO:0008006" key="3">
    <source>
        <dbReference type="Google" id="ProtNLM"/>
    </source>
</evidence>
<keyword evidence="2" id="KW-1185">Reference proteome</keyword>
<protein>
    <recommendedName>
        <fullName evidence="3">Restriction endonuclease</fullName>
    </recommendedName>
</protein>